<evidence type="ECO:0000313" key="8">
    <source>
        <dbReference type="Proteomes" id="UP000515163"/>
    </source>
</evidence>
<feature type="compositionally biased region" description="Pro residues" evidence="5">
    <location>
        <begin position="1034"/>
        <end position="1043"/>
    </location>
</feature>
<evidence type="ECO:0000259" key="6">
    <source>
        <dbReference type="PROSITE" id="PS50016"/>
    </source>
</evidence>
<name>A0A6P8HEC3_ACTTE</name>
<feature type="compositionally biased region" description="Basic and acidic residues" evidence="5">
    <location>
        <begin position="785"/>
        <end position="797"/>
    </location>
</feature>
<feature type="compositionally biased region" description="Low complexity" evidence="5">
    <location>
        <begin position="739"/>
        <end position="748"/>
    </location>
</feature>
<keyword evidence="3" id="KW-0862">Zinc</keyword>
<feature type="compositionally biased region" description="Acidic residues" evidence="5">
    <location>
        <begin position="824"/>
        <end position="841"/>
    </location>
</feature>
<dbReference type="CDD" id="cd15578">
    <property type="entry name" value="PHD1_MTF2"/>
    <property type="match status" value="1"/>
</dbReference>
<dbReference type="SMART" id="SM00249">
    <property type="entry name" value="PHD"/>
    <property type="match status" value="1"/>
</dbReference>
<feature type="domain" description="MYND-type" evidence="7">
    <location>
        <begin position="2146"/>
        <end position="2182"/>
    </location>
</feature>
<feature type="region of interest" description="Disordered" evidence="5">
    <location>
        <begin position="624"/>
        <end position="646"/>
    </location>
</feature>
<feature type="compositionally biased region" description="Basic and acidic residues" evidence="5">
    <location>
        <begin position="1546"/>
        <end position="1560"/>
    </location>
</feature>
<dbReference type="SMART" id="SM00333">
    <property type="entry name" value="TUDOR"/>
    <property type="match status" value="1"/>
</dbReference>
<feature type="compositionally biased region" description="Basic and acidic residues" evidence="5">
    <location>
        <begin position="1666"/>
        <end position="1736"/>
    </location>
</feature>
<organism evidence="8 9">
    <name type="scientific">Actinia tenebrosa</name>
    <name type="common">Australian red waratah sea anemone</name>
    <dbReference type="NCBI Taxonomy" id="6105"/>
    <lineage>
        <taxon>Eukaryota</taxon>
        <taxon>Metazoa</taxon>
        <taxon>Cnidaria</taxon>
        <taxon>Anthozoa</taxon>
        <taxon>Hexacorallia</taxon>
        <taxon>Actiniaria</taxon>
        <taxon>Actiniidae</taxon>
        <taxon>Actinia</taxon>
    </lineage>
</organism>
<dbReference type="SUPFAM" id="SSF57903">
    <property type="entry name" value="FYVE/PHD zinc finger"/>
    <property type="match status" value="1"/>
</dbReference>
<feature type="compositionally biased region" description="Basic residues" evidence="5">
    <location>
        <begin position="726"/>
        <end position="738"/>
    </location>
</feature>
<sequence length="2188" mass="247791">MDDFKFDVGDVVLAEWEDKLFYAKIQKIDSAKSYCHLIFDDNSVEECPFSKIHSVTETTAEIVCIICKDGSSAQPNEIVLCDKCGIGYHQKCHDPSIPAKALQIDEPWMCTYCTVGAFCPYLENPFEEKDKKHEPLRKRRIHTIRGENRLVSNSLSSEEHLLLAKRPVNQGMSGFYYTSPSQHREGHRPRGRPPFSHKKQINDKRGRGVGRSPNRNSTRERDHQEERENEQDTSSRKHYSKHSSEMQHRSSYPRYSSPSRNSRHGEDVDSSGSDRSQSNKDSAGSPSANTDKKSSESSSNKQAMVKSHRRDAPREKQRLTQDLARQKRLLSEDIARAQRLQKEQMTNNHDVADKKENDSDSPQEHFDGSDELDKKECNSVKENELTMYEKCYGNFSAMSPGDESPAETRRNDEEPTSTATNKNKTESLFERILSKGAVKEAKQIEFVNESQLEMRSDEEKYDSELAKGSLASPASDTANSRGELNRKVKLPHFENVTDDELPTSDNEGSGLLKSFNNASSKSQVVSNRSLSDMQLQDKHSSDQSLEKVTNSCSPKDPTRDSNEDNTTCECSTQDGSIEDDTPNLFSKINGNENADCQSDHSIIKASKMAQILEEANMQCEHSLKDKGECDNEEKDSKGGISSPCYELENSIHEDEKIINKKIAHAQSDEGYYKTHSPNNDITEELESNKEIDNASLGQDTDVSNNEGMSDAEELSDLEPVTSSGKSKVKRKTRKKVKNTKGVVKTTSSPQRLSRRSKTGRRIGRPPKASKQPRQLDSDSDEQEGSDFRAESKDDAQRSKSQSPKNELCSVDGKNDENSAAIEENCFEENEITLENNEGGEIDETKYADDVDEDELSTHSLQHQDSDTEDASQDIFSLTETERQQLEEQGRRERARKDKRIAARQKRKSIEREKDKERATPPHLVSQNRFARDLPRHNWLVERLLQQKKLGEEAFKPDQNSDNPEENSDEEIIPSEELPMSVEESKFVETELSVQDKPKDNLSDSGEMKNDPPSPQRDEFQSELHRSFLRRSFPPNVPRTPPKLKPASPDNSSNTEPKPLPPTLKHKLQSKEHSSLEPIPKLKKIVPEKKNQETEEASTKEDKSSENERTTSPKENDSARKQLSPIEIFDDDDDKKKQEASEDSKKSKSSNSPVTSSSFSAEKLSSEKDESHSPKRSSFSPPKKNMPFHSPKKVVHSVSPTLPGSGKEISSHLMGPHHRAAILIPVLPMHDANGLPLPPSLGPTSPHMKPYSPRTFTPHLITHNPPFSTAGLFSGPMPPTNRYPSASCHHHFHPGMKPGPCKRDVNCPFHGSPTRGLPPSIMGLPSHHPSMQAFSPHGHEHISQILAREHREGHCPNSDCKLCRQGKESPKIRELDSQSNQEKTSPQPSKVVKPIAHVPGMRPPLMLSHLQQFGGRPSQAFSDIDSLQEEKARRSGMEPILSPRQKIDSSPERSSRDPLAPGLFPTERRSLPHHLTLSDLNRRREQDLMKGPQDLLSSIKHRPIPGEFMVPGFGTPPSGHSKPGLIHPKDSILFTSSRGQSAVLSQADKRDFSRAEERDRSGFQPDLLKSGPPRLRSLDERDALAMRTLSEQKRREEQAMRENPALLRQMSSKEGVGLPPAKLFEDRELAQSRDQGMPPLSRSAKEFDVRLMSSHGNSSILGPALRGLDDHRKMSEEERKGLNREEREQGAQRTADSETREREIREEQAMDALDRRRNLEQMREKEQEKRTMAEREGMRGLAMERDRIKNQFLRGAESEKHFKPTLGMPRERSPPFLRRDFYQDRLIDPSRPDQRLDLRAAALHDLQRRQELFRVGEMNSHRELLGRIASNHSGNKSLHPADKHFAERFSIEMARSLADSRSHSPSRGYPMSMASRQAMDRLAAAAQGKSLPHNKELDKDIPPHLRTEIEREREKERHRLSLEQIDVNRRLLQAELKEKVNPLVLNREIGPRDREKEMAALRERERLMIERERYVAFERLNAEERKRRRDAGELEGPFGLPGRHMSSPPFGRLTDERAKRMRMSNDEHIPTSSTHPPHMGSHPSNSFENKTKDDRRSSPKGPMEQRLGRPLDLDLPNKAATASMFDAMWMRERERALRAREELSRMQGKAPPSNHVSGFNSTKERPEGVAREGETRGKPDEEGVNLCSVCKRDASFLCSGCQGAWYCSAECQLSAWGKHSRDCGQSQRQ</sequence>
<feature type="compositionally biased region" description="Polar residues" evidence="5">
    <location>
        <begin position="270"/>
        <end position="289"/>
    </location>
</feature>
<feature type="region of interest" description="Disordered" evidence="5">
    <location>
        <begin position="660"/>
        <end position="931"/>
    </location>
</feature>
<dbReference type="Gene3D" id="6.10.140.2220">
    <property type="match status" value="1"/>
</dbReference>
<feature type="compositionally biased region" description="Basic residues" evidence="5">
    <location>
        <begin position="185"/>
        <end position="199"/>
    </location>
</feature>
<feature type="compositionally biased region" description="Basic and acidic residues" evidence="5">
    <location>
        <begin position="907"/>
        <end position="919"/>
    </location>
</feature>
<feature type="compositionally biased region" description="Basic residues" evidence="5">
    <location>
        <begin position="752"/>
        <end position="764"/>
    </location>
</feature>
<protein>
    <submittedName>
        <fullName evidence="9">Uncharacterized protein LOC116290474 isoform X1</fullName>
    </submittedName>
</protein>
<dbReference type="InterPro" id="IPR001965">
    <property type="entry name" value="Znf_PHD"/>
</dbReference>
<feature type="compositionally biased region" description="Basic residues" evidence="5">
    <location>
        <begin position="896"/>
        <end position="906"/>
    </location>
</feature>
<dbReference type="InterPro" id="IPR019787">
    <property type="entry name" value="Znf_PHD-finger"/>
</dbReference>
<dbReference type="Pfam" id="PF00628">
    <property type="entry name" value="PHD"/>
    <property type="match status" value="1"/>
</dbReference>
<dbReference type="InterPro" id="IPR002999">
    <property type="entry name" value="Tudor"/>
</dbReference>
<dbReference type="Pfam" id="PF01753">
    <property type="entry name" value="zf-MYND"/>
    <property type="match status" value="1"/>
</dbReference>
<feature type="region of interest" description="Disordered" evidence="5">
    <location>
        <begin position="949"/>
        <end position="1202"/>
    </location>
</feature>
<dbReference type="KEGG" id="aten:116290474"/>
<dbReference type="Gene3D" id="2.30.30.140">
    <property type="match status" value="1"/>
</dbReference>
<evidence type="ECO:0000256" key="1">
    <source>
        <dbReference type="ARBA" id="ARBA00022723"/>
    </source>
</evidence>
<feature type="compositionally biased region" description="Basic and acidic residues" evidence="5">
    <location>
        <begin position="452"/>
        <end position="465"/>
    </location>
</feature>
<feature type="region of interest" description="Disordered" evidence="5">
    <location>
        <begin position="1368"/>
        <end position="1401"/>
    </location>
</feature>
<feature type="compositionally biased region" description="Basic and acidic residues" evidence="5">
    <location>
        <begin position="350"/>
        <end position="380"/>
    </location>
</feature>
<keyword evidence="1" id="KW-0479">Metal-binding</keyword>
<feature type="region of interest" description="Disordered" evidence="5">
    <location>
        <begin position="2026"/>
        <end position="2074"/>
    </location>
</feature>
<feature type="region of interest" description="Disordered" evidence="5">
    <location>
        <begin position="450"/>
        <end position="582"/>
    </location>
</feature>
<dbReference type="InParanoid" id="A0A6P8HEC3"/>
<feature type="region of interest" description="Disordered" evidence="5">
    <location>
        <begin position="2103"/>
        <end position="2140"/>
    </location>
</feature>
<feature type="region of interest" description="Disordered" evidence="5">
    <location>
        <begin position="394"/>
        <end position="427"/>
    </location>
</feature>
<feature type="compositionally biased region" description="Basic and acidic residues" evidence="5">
    <location>
        <begin position="879"/>
        <end position="895"/>
    </location>
</feature>
<dbReference type="InterPro" id="IPR011011">
    <property type="entry name" value="Znf_FYVE_PHD"/>
</dbReference>
<accession>A0A6P8HEC3</accession>
<proteinExistence type="predicted"/>
<evidence type="ECO:0000256" key="2">
    <source>
        <dbReference type="ARBA" id="ARBA00022771"/>
    </source>
</evidence>
<feature type="region of interest" description="Disordered" evidence="5">
    <location>
        <begin position="171"/>
        <end position="380"/>
    </location>
</feature>
<dbReference type="Gene3D" id="3.30.40.10">
    <property type="entry name" value="Zinc/RING finger domain, C3HC4 (zinc finger)"/>
    <property type="match status" value="1"/>
</dbReference>
<feature type="compositionally biased region" description="Polar residues" evidence="5">
    <location>
        <begin position="472"/>
        <end position="482"/>
    </location>
</feature>
<dbReference type="GeneID" id="116290474"/>
<dbReference type="PROSITE" id="PS50865">
    <property type="entry name" value="ZF_MYND_2"/>
    <property type="match status" value="1"/>
</dbReference>
<feature type="compositionally biased region" description="Basic and acidic residues" evidence="5">
    <location>
        <begin position="310"/>
        <end position="319"/>
    </location>
</feature>
<feature type="region of interest" description="Disordered" evidence="5">
    <location>
        <begin position="1427"/>
        <end position="1467"/>
    </location>
</feature>
<feature type="compositionally biased region" description="Basic and acidic residues" evidence="5">
    <location>
        <begin position="1444"/>
        <end position="1455"/>
    </location>
</feature>
<dbReference type="Proteomes" id="UP000515163">
    <property type="component" value="Unplaced"/>
</dbReference>
<feature type="compositionally biased region" description="Polar residues" evidence="5">
    <location>
        <begin position="695"/>
        <end position="707"/>
    </location>
</feature>
<feature type="compositionally biased region" description="Basic and acidic residues" evidence="5">
    <location>
        <begin position="1084"/>
        <end position="1119"/>
    </location>
</feature>
<evidence type="ECO:0000256" key="3">
    <source>
        <dbReference type="ARBA" id="ARBA00022833"/>
    </source>
</evidence>
<feature type="compositionally biased region" description="Polar residues" evidence="5">
    <location>
        <begin position="1376"/>
        <end position="1387"/>
    </location>
</feature>
<evidence type="ECO:0000256" key="5">
    <source>
        <dbReference type="SAM" id="MobiDB-lite"/>
    </source>
</evidence>
<feature type="region of interest" description="Disordered" evidence="5">
    <location>
        <begin position="1653"/>
        <end position="1736"/>
    </location>
</feature>
<feature type="compositionally biased region" description="Basic and acidic residues" evidence="5">
    <location>
        <begin position="1133"/>
        <end position="1145"/>
    </location>
</feature>
<dbReference type="InterPro" id="IPR013083">
    <property type="entry name" value="Znf_RING/FYVE/PHD"/>
</dbReference>
<keyword evidence="2 4" id="KW-0863">Zinc-finger</keyword>
<evidence type="ECO:0000256" key="4">
    <source>
        <dbReference type="PROSITE-ProRule" id="PRU00134"/>
    </source>
</evidence>
<feature type="compositionally biased region" description="Low complexity" evidence="5">
    <location>
        <begin position="1148"/>
        <end position="1162"/>
    </location>
</feature>
<feature type="compositionally biased region" description="Low complexity" evidence="5">
    <location>
        <begin position="249"/>
        <end position="260"/>
    </location>
</feature>
<gene>
    <name evidence="9" type="primary">LOC116290474</name>
</gene>
<feature type="domain" description="PHD-type" evidence="6">
    <location>
        <begin position="61"/>
        <end position="116"/>
    </location>
</feature>
<feature type="compositionally biased region" description="Acidic residues" evidence="5">
    <location>
        <begin position="962"/>
        <end position="973"/>
    </location>
</feature>
<dbReference type="RefSeq" id="XP_031553368.1">
    <property type="nucleotide sequence ID" value="XM_031697508.1"/>
</dbReference>
<feature type="compositionally biased region" description="Polar residues" evidence="5">
    <location>
        <begin position="564"/>
        <end position="575"/>
    </location>
</feature>
<dbReference type="SUPFAM" id="SSF144232">
    <property type="entry name" value="HIT/MYND zinc finger-like"/>
    <property type="match status" value="1"/>
</dbReference>
<feature type="compositionally biased region" description="Basic and acidic residues" evidence="5">
    <location>
        <begin position="217"/>
        <end position="226"/>
    </location>
</feature>
<feature type="compositionally biased region" description="Basic and acidic residues" evidence="5">
    <location>
        <begin position="535"/>
        <end position="545"/>
    </location>
</feature>
<reference evidence="9" key="1">
    <citation type="submission" date="2025-08" db="UniProtKB">
        <authorList>
            <consortium name="RefSeq"/>
        </authorList>
    </citation>
    <scope>IDENTIFICATION</scope>
    <source>
        <tissue evidence="9">Tentacle</tissue>
    </source>
</reference>
<dbReference type="PROSITE" id="PS50016">
    <property type="entry name" value="ZF_PHD_2"/>
    <property type="match status" value="1"/>
</dbReference>
<feature type="region of interest" description="Disordered" evidence="5">
    <location>
        <begin position="1985"/>
        <end position="2011"/>
    </location>
</feature>
<feature type="compositionally biased region" description="Basic and acidic residues" evidence="5">
    <location>
        <begin position="1163"/>
        <end position="1172"/>
    </location>
</feature>
<dbReference type="OrthoDB" id="5963379at2759"/>
<dbReference type="CDD" id="cd20385">
    <property type="entry name" value="Tudor_PCL"/>
    <property type="match status" value="1"/>
</dbReference>
<dbReference type="GO" id="GO:0008270">
    <property type="term" value="F:zinc ion binding"/>
    <property type="evidence" value="ECO:0007669"/>
    <property type="project" value="UniProtKB-KW"/>
</dbReference>
<evidence type="ECO:0000259" key="7">
    <source>
        <dbReference type="PROSITE" id="PS50865"/>
    </source>
</evidence>
<dbReference type="InterPro" id="IPR019786">
    <property type="entry name" value="Zinc_finger_PHD-type_CS"/>
</dbReference>
<feature type="compositionally biased region" description="Basic and acidic residues" evidence="5">
    <location>
        <begin position="982"/>
        <end position="1025"/>
    </location>
</feature>
<dbReference type="PROSITE" id="PS01360">
    <property type="entry name" value="ZF_MYND_1"/>
    <property type="match status" value="1"/>
</dbReference>
<feature type="compositionally biased region" description="Basic and acidic residues" evidence="5">
    <location>
        <begin position="2121"/>
        <end position="2140"/>
    </location>
</feature>
<feature type="compositionally biased region" description="Basic and acidic residues" evidence="5">
    <location>
        <begin position="329"/>
        <end position="342"/>
    </location>
</feature>
<dbReference type="InterPro" id="IPR042014">
    <property type="entry name" value="MTF2_PHD1"/>
</dbReference>
<feature type="compositionally biased region" description="Polar residues" evidence="5">
    <location>
        <begin position="514"/>
        <end position="534"/>
    </location>
</feature>
<feature type="compositionally biased region" description="Polar residues" evidence="5">
    <location>
        <begin position="171"/>
        <end position="181"/>
    </location>
</feature>
<dbReference type="InterPro" id="IPR002893">
    <property type="entry name" value="Znf_MYND"/>
</dbReference>
<evidence type="ECO:0000313" key="9">
    <source>
        <dbReference type="RefSeq" id="XP_031553368.1"/>
    </source>
</evidence>
<dbReference type="PROSITE" id="PS01359">
    <property type="entry name" value="ZF_PHD_1"/>
    <property type="match status" value="1"/>
</dbReference>
<keyword evidence="8" id="KW-1185">Reference proteome</keyword>
<feature type="region of interest" description="Disordered" evidence="5">
    <location>
        <begin position="1536"/>
        <end position="1580"/>
    </location>
</feature>
<feature type="compositionally biased region" description="Basic and acidic residues" evidence="5">
    <location>
        <begin position="624"/>
        <end position="637"/>
    </location>
</feature>